<keyword evidence="3 6" id="KW-0812">Transmembrane</keyword>
<name>A0ABV2KHB3_9HYPH</name>
<comment type="caution">
    <text evidence="8">The sequence shown here is derived from an EMBL/GenBank/DDBJ whole genome shotgun (WGS) entry which is preliminary data.</text>
</comment>
<dbReference type="PANTHER" id="PTHR43738">
    <property type="entry name" value="ABC TRANSPORTER, MEMBRANE PROTEIN"/>
    <property type="match status" value="1"/>
</dbReference>
<keyword evidence="9" id="KW-1185">Reference proteome</keyword>
<evidence type="ECO:0000313" key="9">
    <source>
        <dbReference type="Proteomes" id="UP001549143"/>
    </source>
</evidence>
<dbReference type="PANTHER" id="PTHR43738:SF2">
    <property type="entry name" value="ABC TRANSPORTER PERMEASE"/>
    <property type="match status" value="1"/>
</dbReference>
<dbReference type="InterPro" id="IPR051125">
    <property type="entry name" value="ABC-4/HrtB_transporter"/>
</dbReference>
<evidence type="ECO:0000256" key="4">
    <source>
        <dbReference type="ARBA" id="ARBA00022989"/>
    </source>
</evidence>
<dbReference type="EMBL" id="JBEPMN010000002">
    <property type="protein sequence ID" value="MET3660427.1"/>
    <property type="molecule type" value="Genomic_DNA"/>
</dbReference>
<gene>
    <name evidence="8" type="ORF">ABID44_000741</name>
</gene>
<dbReference type="Pfam" id="PF02687">
    <property type="entry name" value="FtsX"/>
    <property type="match status" value="1"/>
</dbReference>
<protein>
    <submittedName>
        <fullName evidence="8">ABC transport system permease protein</fullName>
    </submittedName>
</protein>
<sequence>MFHFILADLRRNWIGALILALLIALATALGVSVTLQERALRLGSARAAAAFDLVVGAAGSETQLILSSIFLQPAPLPLLPPETLAALRADPRVENAVPVGFGDFVAGYPIVGTTSDAVEMLGGLGEGEGFSHMGDAIVGAQVSRAIGDSFHPFHGAVGEAGEVHSHVEYRVVGRMAPTGTPWDRAILVPIQSVWATHANHDHDHGHEPEQTAGLAAVASVPHDHGHDHGPGFAGEAVDESELLHTDNPGVPAILVKPKSIADAYNLRQQYRTETTLAVFPGEVLTRLYGTLGDARRILGFVAMGAQALVGAAILMVVAVHVLQRRRQIGALRAFGAPRPVVMGMVWTEVFILVAAGVICGFAIGYAIVRAISGYLARNSGVAMPVEFQAADLWTLLFLLVACAAATLLPALIAYRQTPAQALRS</sequence>
<accession>A0ABV2KHB3</accession>
<dbReference type="RefSeq" id="WP_354150326.1">
    <property type="nucleotide sequence ID" value="NZ_JBEPMN010000002.1"/>
</dbReference>
<keyword evidence="5 6" id="KW-0472">Membrane</keyword>
<evidence type="ECO:0000256" key="3">
    <source>
        <dbReference type="ARBA" id="ARBA00022692"/>
    </source>
</evidence>
<keyword evidence="4 6" id="KW-1133">Transmembrane helix</keyword>
<feature type="transmembrane region" description="Helical" evidence="6">
    <location>
        <begin position="392"/>
        <end position="414"/>
    </location>
</feature>
<keyword evidence="2" id="KW-1003">Cell membrane</keyword>
<evidence type="ECO:0000256" key="6">
    <source>
        <dbReference type="SAM" id="Phobius"/>
    </source>
</evidence>
<evidence type="ECO:0000256" key="2">
    <source>
        <dbReference type="ARBA" id="ARBA00022475"/>
    </source>
</evidence>
<reference evidence="8 9" key="1">
    <citation type="submission" date="2024-06" db="EMBL/GenBank/DDBJ databases">
        <title>Genomic Encyclopedia of Type Strains, Phase IV (KMG-IV): sequencing the most valuable type-strain genomes for metagenomic binning, comparative biology and taxonomic classification.</title>
        <authorList>
            <person name="Goeker M."/>
        </authorList>
    </citation>
    <scope>NUCLEOTIDE SEQUENCE [LARGE SCALE GENOMIC DNA]</scope>
    <source>
        <strain evidence="8 9">DSM 19730</strain>
    </source>
</reference>
<proteinExistence type="predicted"/>
<dbReference type="Proteomes" id="UP001549143">
    <property type="component" value="Unassembled WGS sequence"/>
</dbReference>
<feature type="transmembrane region" description="Helical" evidence="6">
    <location>
        <begin position="297"/>
        <end position="322"/>
    </location>
</feature>
<feature type="domain" description="ABC3 transporter permease C-terminal" evidence="7">
    <location>
        <begin position="306"/>
        <end position="416"/>
    </location>
</feature>
<dbReference type="InterPro" id="IPR003838">
    <property type="entry name" value="ABC3_permease_C"/>
</dbReference>
<feature type="transmembrane region" description="Helical" evidence="6">
    <location>
        <begin position="343"/>
        <end position="372"/>
    </location>
</feature>
<evidence type="ECO:0000256" key="1">
    <source>
        <dbReference type="ARBA" id="ARBA00004651"/>
    </source>
</evidence>
<evidence type="ECO:0000256" key="5">
    <source>
        <dbReference type="ARBA" id="ARBA00023136"/>
    </source>
</evidence>
<organism evidence="8 9">
    <name type="scientific">Aquamicrobium ahrensii</name>
    <dbReference type="NCBI Taxonomy" id="469551"/>
    <lineage>
        <taxon>Bacteria</taxon>
        <taxon>Pseudomonadati</taxon>
        <taxon>Pseudomonadota</taxon>
        <taxon>Alphaproteobacteria</taxon>
        <taxon>Hyphomicrobiales</taxon>
        <taxon>Phyllobacteriaceae</taxon>
        <taxon>Aquamicrobium</taxon>
    </lineage>
</organism>
<evidence type="ECO:0000259" key="7">
    <source>
        <dbReference type="Pfam" id="PF02687"/>
    </source>
</evidence>
<comment type="subcellular location">
    <subcellularLocation>
        <location evidence="1">Cell membrane</location>
        <topology evidence="1">Multi-pass membrane protein</topology>
    </subcellularLocation>
</comment>
<evidence type="ECO:0000313" key="8">
    <source>
        <dbReference type="EMBL" id="MET3660427.1"/>
    </source>
</evidence>